<dbReference type="InterPro" id="IPR036609">
    <property type="entry name" value="LCCL_sf"/>
</dbReference>
<dbReference type="GO" id="GO:0005576">
    <property type="term" value="C:extracellular region"/>
    <property type="evidence" value="ECO:0007669"/>
    <property type="project" value="UniProtKB-SubCell"/>
</dbReference>
<dbReference type="SMART" id="SM00198">
    <property type="entry name" value="SCP"/>
    <property type="match status" value="1"/>
</dbReference>
<evidence type="ECO:0000256" key="2">
    <source>
        <dbReference type="ARBA" id="ARBA00022525"/>
    </source>
</evidence>
<accession>A0A8B9M5I7</accession>
<keyword evidence="9" id="KW-1185">Reference proteome</keyword>
<proteinExistence type="predicted"/>
<feature type="chain" id="PRO_5034595232" evidence="6">
    <location>
        <begin position="24"/>
        <end position="524"/>
    </location>
</feature>
<dbReference type="SUPFAM" id="SSF69848">
    <property type="entry name" value="LCCL domain"/>
    <property type="match status" value="2"/>
</dbReference>
<evidence type="ECO:0000256" key="4">
    <source>
        <dbReference type="ARBA" id="ARBA00022737"/>
    </source>
</evidence>
<keyword evidence="4" id="KW-0677">Repeat</keyword>
<dbReference type="PROSITE" id="PS50820">
    <property type="entry name" value="LCCL"/>
    <property type="match status" value="2"/>
</dbReference>
<reference evidence="8" key="1">
    <citation type="submission" date="2025-08" db="UniProtKB">
        <authorList>
            <consortium name="Ensembl"/>
        </authorList>
    </citation>
    <scope>IDENTIFICATION</scope>
</reference>
<dbReference type="InterPro" id="IPR051957">
    <property type="entry name" value="CRISP-LCCL_domain"/>
</dbReference>
<dbReference type="InterPro" id="IPR018244">
    <property type="entry name" value="Allrgn_V5/Tpx1_CS"/>
</dbReference>
<dbReference type="SUPFAM" id="SSF55797">
    <property type="entry name" value="PR-1-like"/>
    <property type="match status" value="1"/>
</dbReference>
<dbReference type="InterPro" id="IPR004043">
    <property type="entry name" value="LCCL"/>
</dbReference>
<organism evidence="8 9">
    <name type="scientific">Accipiter nisus</name>
    <name type="common">Eurasian sparrowhawk</name>
    <dbReference type="NCBI Taxonomy" id="211598"/>
    <lineage>
        <taxon>Eukaryota</taxon>
        <taxon>Metazoa</taxon>
        <taxon>Chordata</taxon>
        <taxon>Craniata</taxon>
        <taxon>Vertebrata</taxon>
        <taxon>Euteleostomi</taxon>
        <taxon>Archelosauria</taxon>
        <taxon>Archosauria</taxon>
        <taxon>Dinosauria</taxon>
        <taxon>Saurischia</taxon>
        <taxon>Theropoda</taxon>
        <taxon>Coelurosauria</taxon>
        <taxon>Aves</taxon>
        <taxon>Neognathae</taxon>
        <taxon>Neoaves</taxon>
        <taxon>Telluraves</taxon>
        <taxon>Accipitrimorphae</taxon>
        <taxon>Accipitriformes</taxon>
        <taxon>Accipitridae</taxon>
        <taxon>Accipitrinae</taxon>
        <taxon>Accipiter</taxon>
    </lineage>
</organism>
<dbReference type="FunFam" id="2.170.130.20:FF:000001">
    <property type="entry name" value="Cysteine-rich secretory protein LCCL domain-containing 1"/>
    <property type="match status" value="2"/>
</dbReference>
<feature type="domain" description="LCCL" evidence="7">
    <location>
        <begin position="388"/>
        <end position="491"/>
    </location>
</feature>
<reference evidence="8" key="2">
    <citation type="submission" date="2025-09" db="UniProtKB">
        <authorList>
            <consortium name="Ensembl"/>
        </authorList>
    </citation>
    <scope>IDENTIFICATION</scope>
</reference>
<dbReference type="Pfam" id="PF00188">
    <property type="entry name" value="CAP"/>
    <property type="match status" value="1"/>
</dbReference>
<evidence type="ECO:0000256" key="6">
    <source>
        <dbReference type="SAM" id="SignalP"/>
    </source>
</evidence>
<keyword evidence="2" id="KW-0964">Secreted</keyword>
<dbReference type="Ensembl" id="ENSANIT00000003159.1">
    <property type="protein sequence ID" value="ENSANIP00000003060.1"/>
    <property type="gene ID" value="ENSANIG00000002094.1"/>
</dbReference>
<dbReference type="PANTHER" id="PTHR31331:SF1">
    <property type="entry name" value="CYSTEINE RICH SECRETORY PROTEIN LCCL DOMAIN CONTAINING 2"/>
    <property type="match status" value="1"/>
</dbReference>
<feature type="domain" description="LCCL" evidence="7">
    <location>
        <begin position="287"/>
        <end position="382"/>
    </location>
</feature>
<dbReference type="PROSITE" id="PS01010">
    <property type="entry name" value="CRISP_2"/>
    <property type="match status" value="1"/>
</dbReference>
<dbReference type="SMART" id="SM00603">
    <property type="entry name" value="LCCL"/>
    <property type="match status" value="2"/>
</dbReference>
<dbReference type="PRINTS" id="PR00837">
    <property type="entry name" value="V5TPXLIKE"/>
</dbReference>
<name>A0A8B9M5I7_9AVES</name>
<evidence type="ECO:0000259" key="7">
    <source>
        <dbReference type="PROSITE" id="PS50820"/>
    </source>
</evidence>
<protein>
    <submittedName>
        <fullName evidence="8">Cysteine rich secretory protein LCCL domain containing 2</fullName>
    </submittedName>
</protein>
<evidence type="ECO:0000256" key="5">
    <source>
        <dbReference type="ARBA" id="ARBA00023157"/>
    </source>
</evidence>
<dbReference type="InterPro" id="IPR035940">
    <property type="entry name" value="CAP_sf"/>
</dbReference>
<dbReference type="InterPro" id="IPR014044">
    <property type="entry name" value="CAP_dom"/>
</dbReference>
<dbReference type="Pfam" id="PF03815">
    <property type="entry name" value="LCCL"/>
    <property type="match status" value="2"/>
</dbReference>
<keyword evidence="3 6" id="KW-0732">Signal</keyword>
<dbReference type="Proteomes" id="UP000694541">
    <property type="component" value="Unplaced"/>
</dbReference>
<evidence type="ECO:0000313" key="9">
    <source>
        <dbReference type="Proteomes" id="UP000694541"/>
    </source>
</evidence>
<feature type="signal peptide" evidence="6">
    <location>
        <begin position="1"/>
        <end position="23"/>
    </location>
</feature>
<keyword evidence="5" id="KW-1015">Disulfide bond</keyword>
<evidence type="ECO:0000256" key="3">
    <source>
        <dbReference type="ARBA" id="ARBA00022729"/>
    </source>
</evidence>
<dbReference type="Gene3D" id="3.40.33.10">
    <property type="entry name" value="CAP"/>
    <property type="match status" value="1"/>
</dbReference>
<dbReference type="AlphaFoldDB" id="A0A8B9M5I7"/>
<evidence type="ECO:0000256" key="1">
    <source>
        <dbReference type="ARBA" id="ARBA00004613"/>
    </source>
</evidence>
<evidence type="ECO:0000313" key="8">
    <source>
        <dbReference type="Ensembl" id="ENSANIP00000003060.1"/>
    </source>
</evidence>
<sequence length="524" mass="59168">MNPALPWILPLGCVLLLTKAAECFILHNSSHLESILSKYQDGETHSRSKRAILFSDRQEILMLHNKLRGQVYPAASNMEYMTWDDELERSAHAWAQQCIWDHGPSALIRSIGQNLAVHWGRYRSPAFHVQAWYDEVKDYTYPYPHECNPWCPEKCTGSMCTHYTQIVWATTNKIGCAVNVCKQMNVWGEIWENAVYLVCNYSPKGNWIGEAPYKTGRPCSECPPSYGGGCQNNLCYKDYRYEDPVITETDETNEVEISQVAEQKPVRFHPPESKPSKSKKIIPDSYMTQVITCETKMRDKCRGSTCNRYLCPAGCLYSKGKIFGTFYYESSSSICRAAIHYGILDNKGGLVDITRKGRTPAFVKSTRNGVESFRKSKPSNAFMVSKVTTQTLDCYTTVAELCQFKKPATHCPRIYCPAHCKDEPSYWAPVFGTNVYADSSSICKTAVHAGVIDDERGGFVDVMPVEKKKSYVGSLKNGVQSERWDFFLCTFLLFLTVRSVVCQSQQISATKAGGLEIRDLTVSL</sequence>
<dbReference type="InterPro" id="IPR001283">
    <property type="entry name" value="CRISP-related"/>
</dbReference>
<comment type="subcellular location">
    <subcellularLocation>
        <location evidence="1">Secreted</location>
    </subcellularLocation>
</comment>
<dbReference type="Gene3D" id="2.170.130.20">
    <property type="entry name" value="LCCL-like domain"/>
    <property type="match status" value="2"/>
</dbReference>
<dbReference type="FunFam" id="3.40.33.10:FF:000001">
    <property type="entry name" value="Cysteine-rich secretory protein LCCL domain containing 1"/>
    <property type="match status" value="1"/>
</dbReference>
<dbReference type="PANTHER" id="PTHR31331">
    <property type="entry name" value="LCCL DOMAIN PROTEIN (AFU_ORTHOLOGUE AFUA_5G08630)"/>
    <property type="match status" value="1"/>
</dbReference>